<reference evidence="2 3" key="1">
    <citation type="submission" date="2019-07" db="EMBL/GenBank/DDBJ databases">
        <title>Genomes of Cafeteria roenbergensis.</title>
        <authorList>
            <person name="Fischer M.G."/>
            <person name="Hackl T."/>
            <person name="Roman M."/>
        </authorList>
    </citation>
    <scope>NUCLEOTIDE SEQUENCE [LARGE SCALE GENOMIC DNA]</scope>
    <source>
        <strain evidence="2 3">BVI</strain>
    </source>
</reference>
<dbReference type="EMBL" id="VLTN01000046">
    <property type="protein sequence ID" value="KAA0149109.1"/>
    <property type="molecule type" value="Genomic_DNA"/>
</dbReference>
<protein>
    <submittedName>
        <fullName evidence="2">Uncharacterized protein</fullName>
    </submittedName>
</protein>
<keyword evidence="3" id="KW-1185">Reference proteome</keyword>
<dbReference type="InterPro" id="IPR007317">
    <property type="entry name" value="GET4"/>
</dbReference>
<dbReference type="PANTHER" id="PTHR12875:SF0">
    <property type="entry name" value="GOLGI TO ER TRAFFIC PROTEIN 4 HOMOLOG"/>
    <property type="match status" value="1"/>
</dbReference>
<organism evidence="2 3">
    <name type="scientific">Cafeteria roenbergensis</name>
    <name type="common">Marine flagellate</name>
    <dbReference type="NCBI Taxonomy" id="33653"/>
    <lineage>
        <taxon>Eukaryota</taxon>
        <taxon>Sar</taxon>
        <taxon>Stramenopiles</taxon>
        <taxon>Bigyra</taxon>
        <taxon>Opalozoa</taxon>
        <taxon>Bicosoecida</taxon>
        <taxon>Cafeteriaceae</taxon>
        <taxon>Cafeteria</taxon>
    </lineage>
</organism>
<evidence type="ECO:0000313" key="3">
    <source>
        <dbReference type="Proteomes" id="UP000323011"/>
    </source>
</evidence>
<dbReference type="PANTHER" id="PTHR12875">
    <property type="entry name" value="GOLGI TO ER TRAFFIC PROTEIN 4 HOMOLOG"/>
    <property type="match status" value="1"/>
</dbReference>
<sequence length="327" mass="33694">MAAAGAPARRTARVRARIAESLSQGDTYGALQSALATVARARTQADAVGTAMACGAELAAAGAYKEASELVKTALKGATPMEEAVRESLAGAMQSLCEGAGLSSAPPAAGVHLLDAVDCAIEAAAGQRAARAEDDAVPRLHRCGAEVARATGQITAAHEHYIRACCPDRYSGFLVSWSSACKPSERGLLLVRACLQMLAMGNLRDPVRCLQALEARRVVPSESAALAAAEAGASRAAAPAEDSLDDPAGCDEGQVRCGGIVWKGARLSLLNLLRILFRVCACGKAAADVWAEVRARYSPLLDGEGAAGVDDGEIGRLVDISAARFLR</sequence>
<proteinExistence type="inferred from homology"/>
<dbReference type="Gene3D" id="1.25.40.10">
    <property type="entry name" value="Tetratricopeptide repeat domain"/>
    <property type="match status" value="1"/>
</dbReference>
<dbReference type="GO" id="GO:0005829">
    <property type="term" value="C:cytosol"/>
    <property type="evidence" value="ECO:0007669"/>
    <property type="project" value="TreeGrafter"/>
</dbReference>
<dbReference type="GO" id="GO:0045048">
    <property type="term" value="P:protein insertion into ER membrane"/>
    <property type="evidence" value="ECO:0007669"/>
    <property type="project" value="InterPro"/>
</dbReference>
<comment type="similarity">
    <text evidence="1">Belongs to the GET4 family.</text>
</comment>
<name>A0A5A8C928_CAFRO</name>
<evidence type="ECO:0000256" key="1">
    <source>
        <dbReference type="ARBA" id="ARBA00005351"/>
    </source>
</evidence>
<gene>
    <name evidence="2" type="ORF">FNF29_06197</name>
</gene>
<dbReference type="Proteomes" id="UP000323011">
    <property type="component" value="Unassembled WGS sequence"/>
</dbReference>
<comment type="caution">
    <text evidence="2">The sequence shown here is derived from an EMBL/GenBank/DDBJ whole genome shotgun (WGS) entry which is preliminary data.</text>
</comment>
<evidence type="ECO:0000313" key="2">
    <source>
        <dbReference type="EMBL" id="KAA0149109.1"/>
    </source>
</evidence>
<accession>A0A5A8C928</accession>
<dbReference type="Pfam" id="PF04190">
    <property type="entry name" value="GET4"/>
    <property type="match status" value="1"/>
</dbReference>
<dbReference type="AlphaFoldDB" id="A0A5A8C928"/>
<dbReference type="InterPro" id="IPR011990">
    <property type="entry name" value="TPR-like_helical_dom_sf"/>
</dbReference>